<feature type="compositionally biased region" description="Polar residues" evidence="2">
    <location>
        <begin position="1025"/>
        <end position="1046"/>
    </location>
</feature>
<dbReference type="PANTHER" id="PTHR21344:SF1">
    <property type="entry name" value="RAL GTPASE-ACTIVATING PROTEIN SUBUNIT BETA"/>
    <property type="match status" value="1"/>
</dbReference>
<dbReference type="Proteomes" id="UP000646827">
    <property type="component" value="Unassembled WGS sequence"/>
</dbReference>
<feature type="region of interest" description="Disordered" evidence="2">
    <location>
        <begin position="219"/>
        <end position="240"/>
    </location>
</feature>
<dbReference type="Pfam" id="PF02145">
    <property type="entry name" value="Rap_GAP"/>
    <property type="match status" value="1"/>
</dbReference>
<gene>
    <name evidence="4" type="ORF">INT45_012034</name>
</gene>
<dbReference type="InterPro" id="IPR000331">
    <property type="entry name" value="Rap/Ran_GAP_dom"/>
</dbReference>
<dbReference type="OrthoDB" id="1749473at2759"/>
<dbReference type="InterPro" id="IPR039930">
    <property type="entry name" value="RALGAPB"/>
</dbReference>
<feature type="compositionally biased region" description="Low complexity" evidence="2">
    <location>
        <begin position="847"/>
        <end position="868"/>
    </location>
</feature>
<organism evidence="4 5">
    <name type="scientific">Circinella minor</name>
    <dbReference type="NCBI Taxonomy" id="1195481"/>
    <lineage>
        <taxon>Eukaryota</taxon>
        <taxon>Fungi</taxon>
        <taxon>Fungi incertae sedis</taxon>
        <taxon>Mucoromycota</taxon>
        <taxon>Mucoromycotina</taxon>
        <taxon>Mucoromycetes</taxon>
        <taxon>Mucorales</taxon>
        <taxon>Lichtheimiaceae</taxon>
        <taxon>Circinella</taxon>
    </lineage>
</organism>
<dbReference type="InterPro" id="IPR035974">
    <property type="entry name" value="Rap/Ran-GAP_sf"/>
</dbReference>
<accession>A0A8H7SEB1</accession>
<dbReference type="Gene3D" id="3.40.50.11210">
    <property type="entry name" value="Rap/Ran-GAP"/>
    <property type="match status" value="1"/>
</dbReference>
<evidence type="ECO:0000256" key="1">
    <source>
        <dbReference type="ARBA" id="ARBA00022468"/>
    </source>
</evidence>
<dbReference type="GO" id="GO:0051056">
    <property type="term" value="P:regulation of small GTPase mediated signal transduction"/>
    <property type="evidence" value="ECO:0007669"/>
    <property type="project" value="InterPro"/>
</dbReference>
<proteinExistence type="predicted"/>
<feature type="region of interest" description="Disordered" evidence="2">
    <location>
        <begin position="133"/>
        <end position="196"/>
    </location>
</feature>
<dbReference type="InterPro" id="IPR046859">
    <property type="entry name" value="RGPA/RALGAPB_N"/>
</dbReference>
<keyword evidence="1" id="KW-0343">GTPase activation</keyword>
<evidence type="ECO:0000256" key="2">
    <source>
        <dbReference type="SAM" id="MobiDB-lite"/>
    </source>
</evidence>
<name>A0A8H7SEB1_9FUNG</name>
<dbReference type="Pfam" id="PF20412">
    <property type="entry name" value="RALGAPB_N"/>
    <property type="match status" value="1"/>
</dbReference>
<feature type="region of interest" description="Disordered" evidence="2">
    <location>
        <begin position="813"/>
        <end position="871"/>
    </location>
</feature>
<dbReference type="PANTHER" id="PTHR21344">
    <property type="entry name" value="RAL GTPASE-ACTIVATING PROTEIN SUBUNIT BETA"/>
    <property type="match status" value="1"/>
</dbReference>
<evidence type="ECO:0000313" key="5">
    <source>
        <dbReference type="Proteomes" id="UP000646827"/>
    </source>
</evidence>
<dbReference type="SUPFAM" id="SSF111347">
    <property type="entry name" value="Rap/Ran-GAP"/>
    <property type="match status" value="1"/>
</dbReference>
<protein>
    <recommendedName>
        <fullName evidence="3">Rap-GAP domain-containing protein</fullName>
    </recommendedName>
</protein>
<evidence type="ECO:0000259" key="3">
    <source>
        <dbReference type="PROSITE" id="PS50085"/>
    </source>
</evidence>
<feature type="compositionally biased region" description="Low complexity" evidence="2">
    <location>
        <begin position="138"/>
        <end position="192"/>
    </location>
</feature>
<feature type="domain" description="Rap-GAP" evidence="3">
    <location>
        <begin position="1160"/>
        <end position="1412"/>
    </location>
</feature>
<reference evidence="4 5" key="1">
    <citation type="submission" date="2020-12" db="EMBL/GenBank/DDBJ databases">
        <title>Metabolic potential, ecology and presence of endohyphal bacteria is reflected in genomic diversity of Mucoromycotina.</title>
        <authorList>
            <person name="Muszewska A."/>
            <person name="Okrasinska A."/>
            <person name="Steczkiewicz K."/>
            <person name="Drgas O."/>
            <person name="Orlowska M."/>
            <person name="Perlinska-Lenart U."/>
            <person name="Aleksandrzak-Piekarczyk T."/>
            <person name="Szatraj K."/>
            <person name="Zielenkiewicz U."/>
            <person name="Pilsyk S."/>
            <person name="Malc E."/>
            <person name="Mieczkowski P."/>
            <person name="Kruszewska J.S."/>
            <person name="Biernat P."/>
            <person name="Pawlowska J."/>
        </authorList>
    </citation>
    <scope>NUCLEOTIDE SEQUENCE [LARGE SCALE GENOMIC DNA]</scope>
    <source>
        <strain evidence="4 5">CBS 142.35</strain>
    </source>
</reference>
<dbReference type="GO" id="GO:0005096">
    <property type="term" value="F:GTPase activator activity"/>
    <property type="evidence" value="ECO:0007669"/>
    <property type="project" value="UniProtKB-KW"/>
</dbReference>
<dbReference type="PROSITE" id="PS50085">
    <property type="entry name" value="RAPGAP"/>
    <property type="match status" value="1"/>
</dbReference>
<comment type="caution">
    <text evidence="4">The sequence shown here is derived from an EMBL/GenBank/DDBJ whole genome shotgun (WGS) entry which is preliminary data.</text>
</comment>
<sequence>MFLDWIAQLRLLQHDPQTNILGLLPLSIRRALISEITNYLQPGPGKHLPDPNIFASPAHVKWFMEVLGQGFSLPLEDMDITSNDVSIYAQWLFEPHLRPAAVVNEGLEQEFYQIIFHQFSLLFQPRIIQPPSVPPPFVSNNSNNSNSSNNNTSPNVTTSNNNNSSSNVNNINNKSNNPAQPHHQQQSQHSAHIGTSSGRPSSFYLNMLPVNPHANIVPVTLPSPTNTTSPHVGSGAPSAASANNASALKETLAQLIHRHIELCNKTLTVLAMAGRTLEMSVETWTILLKTVLGIADFLLKEPVADNSVTGVVNMGDELCEHLLRVLFELWLRSRIREVEMWDILKECFMRWSHRSKAIQQWSSITFSLTNRVLNLTYGSDEGTDMVVLSTNGINVKLDLSPDFVHYSWHRILYLAPHPLQLPPSNFTIMMLGIGQLVDLFNLVGERRTSPTNTIEQPDGNTILHIFGSYLFDACSTAPSASMESQRGCASAFATLCKIFCRPQRSTPFLRTYIERFYAALCVGLKSDACLPTILLHCTELFATDLVGVKMLAPEFISAIKMVLPKLQIDCRGFVSVDDLRLAAIKVVSTIMCLPNHFDKVELKPGWDWDMQCASDNASVMGEQEQIVTQLIRVLYANQHSDDNIERPFTGLKFYILELLLMSLRTETSSYNMRYLLHLINVYVIEDVPFCPGLVGTVVKLIEEKILTMQMPSDVTLVAFDVLIDFVDLYDYVKRDSKNVARELVLALSRYVDALINAGKLIHSYPLIVQAYDCMLKWILVSQWIIDDQDCYKAVIVTLSKGITIFDRETDANNSLETQHPEKKKRRDTTFPPTKQLFQLPPRANKPTSSTNNTSSQQQSSTGSRSNSTVHKKEEVAVRMAAEYCMSQFVNQLGKFPSWNEQWFTNRKPMIMSDLQQVKYRRWKQQQQGSTTTIAGQDQHDTWESRDSVRYFLFDKRMILAVYDTESTSGPKETPAVMAIIRDTTGKYVWSMEARYKDLRKSPPSLSSTTTSPIGASPPVLEDNNIGDSPTSDDSNAPTISNTTKKQNNLDRVFQAPVAQAVNEDAIPDIDGLFDKNSDNWKQWASIQSLSEREQSAEAAAVEKSQTKPLDRYNALPTRENINTDSARGFRLLLSELGLLLPQNRTHITPLKITDTLITEIETLDMLNERDCISITAYYAQSGNTSWPELVETPSAISEQFLQYLNCLGWPVDVEEHQGFRGKLDPTICDTTPYYADRTIEFLVNSPYLLKLPASSTSTTTDNSSYSSPYSNMKTVSRIHQYVSSDDHVCVIWIEDLTNYTELARRIKMSSSNNSKAMVFIFINPLKNSGNGLFWIRILIPSIGNNATSVMASQRLNENALIFGPLVDGIIVSRHALGSMVRNTAISAHQACRVVTDTYTRPYVMRKQFIEEMAHRHRSKQQLSEFYSEVFIGKDN</sequence>
<keyword evidence="5" id="KW-1185">Reference proteome</keyword>
<dbReference type="EMBL" id="JAEPRB010000003">
    <property type="protein sequence ID" value="KAG2228010.1"/>
    <property type="molecule type" value="Genomic_DNA"/>
</dbReference>
<feature type="region of interest" description="Disordered" evidence="2">
    <location>
        <begin position="999"/>
        <end position="1047"/>
    </location>
</feature>
<feature type="compositionally biased region" description="Polar residues" evidence="2">
    <location>
        <begin position="222"/>
        <end position="231"/>
    </location>
</feature>
<evidence type="ECO:0000313" key="4">
    <source>
        <dbReference type="EMBL" id="KAG2228010.1"/>
    </source>
</evidence>
<feature type="compositionally biased region" description="Low complexity" evidence="2">
    <location>
        <begin position="1001"/>
        <end position="1012"/>
    </location>
</feature>